<dbReference type="InterPro" id="IPR014748">
    <property type="entry name" value="Enoyl-CoA_hydra_C"/>
</dbReference>
<accession>Q1ATK9</accession>
<dbReference type="InterPro" id="IPR029045">
    <property type="entry name" value="ClpP/crotonase-like_dom_sf"/>
</dbReference>
<dbReference type="EMBL" id="CP000386">
    <property type="protein sequence ID" value="ABG05269.1"/>
    <property type="molecule type" value="Genomic_DNA"/>
</dbReference>
<dbReference type="GO" id="GO:0004300">
    <property type="term" value="F:enoyl-CoA hydratase activity"/>
    <property type="evidence" value="ECO:0007669"/>
    <property type="project" value="UniProtKB-EC"/>
</dbReference>
<dbReference type="PANTHER" id="PTHR43459">
    <property type="entry name" value="ENOYL-COA HYDRATASE"/>
    <property type="match status" value="1"/>
</dbReference>
<dbReference type="InterPro" id="IPR001753">
    <property type="entry name" value="Enoyl-CoA_hydra/iso"/>
</dbReference>
<dbReference type="OrthoDB" id="9777711at2"/>
<dbReference type="EC" id="4.2.1.17" evidence="3"/>
<dbReference type="STRING" id="266117.Rxyl_2341"/>
<dbReference type="Gene3D" id="1.10.12.10">
    <property type="entry name" value="Lyase 2-enoyl-coa Hydratase, Chain A, domain 2"/>
    <property type="match status" value="1"/>
</dbReference>
<organism evidence="3 4">
    <name type="scientific">Rubrobacter xylanophilus (strain DSM 9941 / JCM 11954 / NBRC 16129 / PRD-1)</name>
    <dbReference type="NCBI Taxonomy" id="266117"/>
    <lineage>
        <taxon>Bacteria</taxon>
        <taxon>Bacillati</taxon>
        <taxon>Actinomycetota</taxon>
        <taxon>Rubrobacteria</taxon>
        <taxon>Rubrobacterales</taxon>
        <taxon>Rubrobacteraceae</taxon>
        <taxon>Rubrobacter</taxon>
    </lineage>
</organism>
<name>Q1ATK9_RUBXD</name>
<dbReference type="RefSeq" id="WP_011565283.1">
    <property type="nucleotide sequence ID" value="NC_008148.1"/>
</dbReference>
<dbReference type="PhylomeDB" id="Q1ATK9"/>
<evidence type="ECO:0000256" key="1">
    <source>
        <dbReference type="ARBA" id="ARBA00005254"/>
    </source>
</evidence>
<comment type="similarity">
    <text evidence="1 2">Belongs to the enoyl-CoA hydratase/isomerase family.</text>
</comment>
<dbReference type="PANTHER" id="PTHR43459:SF1">
    <property type="entry name" value="EG:BACN32G11.4 PROTEIN"/>
    <property type="match status" value="1"/>
</dbReference>
<dbReference type="Proteomes" id="UP000006637">
    <property type="component" value="Chromosome"/>
</dbReference>
<gene>
    <name evidence="3" type="ordered locus">Rxyl_2341</name>
</gene>
<evidence type="ECO:0000256" key="2">
    <source>
        <dbReference type="RuleBase" id="RU003707"/>
    </source>
</evidence>
<reference evidence="3 4" key="1">
    <citation type="submission" date="2006-06" db="EMBL/GenBank/DDBJ databases">
        <title>Complete sequence of Rubrobacter xylanophilus DSM 9941.</title>
        <authorList>
            <consortium name="US DOE Joint Genome Institute"/>
            <person name="Copeland A."/>
            <person name="Lucas S."/>
            <person name="Lapidus A."/>
            <person name="Barry K."/>
            <person name="Detter J.C."/>
            <person name="Glavina del Rio T."/>
            <person name="Hammon N."/>
            <person name="Israni S."/>
            <person name="Dalin E."/>
            <person name="Tice H."/>
            <person name="Pitluck S."/>
            <person name="Munk A.C."/>
            <person name="Brettin T."/>
            <person name="Bruce D."/>
            <person name="Han C."/>
            <person name="Tapia R."/>
            <person name="Gilna P."/>
            <person name="Schmutz J."/>
            <person name="Larimer F."/>
            <person name="Land M."/>
            <person name="Hauser L."/>
            <person name="Kyrpides N."/>
            <person name="Lykidis A."/>
            <person name="da Costa M.S."/>
            <person name="Rainey F.A."/>
            <person name="Empadinhas N."/>
            <person name="Jolivet E."/>
            <person name="Battista J.R."/>
            <person name="Richardson P."/>
        </authorList>
    </citation>
    <scope>NUCLEOTIDE SEQUENCE [LARGE SCALE GENOMIC DNA]</scope>
    <source>
        <strain evidence="4">DSM 9941 / NBRC 16129 / PRD-1</strain>
    </source>
</reference>
<dbReference type="CDD" id="cd06558">
    <property type="entry name" value="crotonase-like"/>
    <property type="match status" value="1"/>
</dbReference>
<sequence>MSGGRRTVRIERSGTVATISLNRPDRLNAFDGAMHRELHAALDEAAADEGVRCLVLRGEGRGFSAGADLRDEDLRREDGEPPDLGEYLRRSYSVTVKKMVEMEKPVVAALHGPVYGAGVGIALACDMRVAAESARFSVTFVKIGLMPDAGVSFFLPRVVGLGRAMEMSMLGDPVDAGEAHRFGLVNRVVPDERLEEEAAGLARRLAALPTRALGQIKRSLYASFESDLDAALEREARGQSLCGRTRDFEEGVAAFFERREPRFSGR</sequence>
<dbReference type="AlphaFoldDB" id="Q1ATK9"/>
<evidence type="ECO:0000313" key="4">
    <source>
        <dbReference type="Proteomes" id="UP000006637"/>
    </source>
</evidence>
<dbReference type="SUPFAM" id="SSF52096">
    <property type="entry name" value="ClpP/crotonase"/>
    <property type="match status" value="1"/>
</dbReference>
<dbReference type="InterPro" id="IPR018376">
    <property type="entry name" value="Enoyl-CoA_hyd/isom_CS"/>
</dbReference>
<evidence type="ECO:0000313" key="3">
    <source>
        <dbReference type="EMBL" id="ABG05269.1"/>
    </source>
</evidence>
<dbReference type="HOGENOM" id="CLU_009834_7_2_11"/>
<proteinExistence type="inferred from homology"/>
<dbReference type="Gene3D" id="3.90.226.10">
    <property type="entry name" value="2-enoyl-CoA Hydratase, Chain A, domain 1"/>
    <property type="match status" value="1"/>
</dbReference>
<protein>
    <submittedName>
        <fullName evidence="3">Enoyl-CoA hydratase / short chain enoyl-CoA hydratase</fullName>
        <ecNumber evidence="3">4.2.1.17</ecNumber>
    </submittedName>
</protein>
<dbReference type="Pfam" id="PF00378">
    <property type="entry name" value="ECH_1"/>
    <property type="match status" value="1"/>
</dbReference>
<dbReference type="PROSITE" id="PS00166">
    <property type="entry name" value="ENOYL_COA_HYDRATASE"/>
    <property type="match status" value="1"/>
</dbReference>
<keyword evidence="4" id="KW-1185">Reference proteome</keyword>
<dbReference type="eggNOG" id="COG1024">
    <property type="taxonomic scope" value="Bacteria"/>
</dbReference>
<keyword evidence="3" id="KW-0456">Lyase</keyword>
<dbReference type="KEGG" id="rxy:Rxyl_2341"/>